<feature type="compositionally biased region" description="Polar residues" evidence="4">
    <location>
        <begin position="166"/>
        <end position="185"/>
    </location>
</feature>
<protein>
    <submittedName>
        <fullName evidence="5">TPR repeat-containing protein</fullName>
    </submittedName>
</protein>
<dbReference type="Pfam" id="PF13432">
    <property type="entry name" value="TPR_16"/>
    <property type="match status" value="1"/>
</dbReference>
<dbReference type="PANTHER" id="PTHR44858">
    <property type="entry name" value="TETRATRICOPEPTIDE REPEAT PROTEIN 6"/>
    <property type="match status" value="1"/>
</dbReference>
<evidence type="ECO:0000256" key="3">
    <source>
        <dbReference type="PROSITE-ProRule" id="PRU00339"/>
    </source>
</evidence>
<dbReference type="EMBL" id="CP011339">
    <property type="protein sequence ID" value="AKV67283.1"/>
    <property type="molecule type" value="Genomic_DNA"/>
</dbReference>
<organism evidence="5 6">
    <name type="scientific">Microcystis panniformis FACHB-1757</name>
    <dbReference type="NCBI Taxonomy" id="1638788"/>
    <lineage>
        <taxon>Bacteria</taxon>
        <taxon>Bacillati</taxon>
        <taxon>Cyanobacteriota</taxon>
        <taxon>Cyanophyceae</taxon>
        <taxon>Oscillatoriophycideae</taxon>
        <taxon>Chroococcales</taxon>
        <taxon>Microcystaceae</taxon>
        <taxon>Microcystis</taxon>
    </lineage>
</organism>
<dbReference type="InterPro" id="IPR011990">
    <property type="entry name" value="TPR-like_helical_dom_sf"/>
</dbReference>
<feature type="region of interest" description="Disordered" evidence="4">
    <location>
        <begin position="162"/>
        <end position="193"/>
    </location>
</feature>
<dbReference type="Proteomes" id="UP000068167">
    <property type="component" value="Chromosome"/>
</dbReference>
<dbReference type="SMART" id="SM00028">
    <property type="entry name" value="TPR"/>
    <property type="match status" value="4"/>
</dbReference>
<dbReference type="InterPro" id="IPR019734">
    <property type="entry name" value="TPR_rpt"/>
</dbReference>
<keyword evidence="1" id="KW-0677">Repeat</keyword>
<dbReference type="Pfam" id="PF07719">
    <property type="entry name" value="TPR_2"/>
    <property type="match status" value="2"/>
</dbReference>
<evidence type="ECO:0000256" key="4">
    <source>
        <dbReference type="SAM" id="MobiDB-lite"/>
    </source>
</evidence>
<evidence type="ECO:0000256" key="1">
    <source>
        <dbReference type="ARBA" id="ARBA00022737"/>
    </source>
</evidence>
<dbReference type="PANTHER" id="PTHR44858:SF1">
    <property type="entry name" value="UDP-N-ACETYLGLUCOSAMINE--PEPTIDE N-ACETYLGLUCOSAMINYLTRANSFERASE SPINDLY-RELATED"/>
    <property type="match status" value="1"/>
</dbReference>
<dbReference type="PATRIC" id="fig|1638788.3.peg.2184"/>
<dbReference type="GO" id="GO:0009279">
    <property type="term" value="C:cell outer membrane"/>
    <property type="evidence" value="ECO:0007669"/>
    <property type="project" value="TreeGrafter"/>
</dbReference>
<dbReference type="AlphaFoldDB" id="A0A0K1RZU3"/>
<name>A0A0K1RZU3_9CHRO</name>
<evidence type="ECO:0000313" key="6">
    <source>
        <dbReference type="Proteomes" id="UP000068167"/>
    </source>
</evidence>
<feature type="repeat" description="TPR" evidence="3">
    <location>
        <begin position="250"/>
        <end position="283"/>
    </location>
</feature>
<gene>
    <name evidence="5" type="ORF">VL20_2169</name>
</gene>
<dbReference type="KEGG" id="mpk:VL20_2169"/>
<reference evidence="5 6" key="1">
    <citation type="journal article" date="2016" name="Stand. Genomic Sci.">
        <title>Complete genome sequence and genomic characterization of Microcystis panniformis FACHB 1757 by third-generation sequencing.</title>
        <authorList>
            <person name="Zhang J.Y."/>
            <person name="Guan R."/>
            <person name="Zhang H.J."/>
            <person name="Li H."/>
            <person name="Xiao P."/>
            <person name="Yu G.L."/>
            <person name="Du L."/>
            <person name="Cao D.M."/>
            <person name="Zhu B.C."/>
            <person name="Li R.H."/>
            <person name="Lu Z.H."/>
        </authorList>
    </citation>
    <scope>NUCLEOTIDE SEQUENCE [LARGE SCALE GENOMIC DNA]</scope>
    <source>
        <strain evidence="5 6">FACHB-1757</strain>
    </source>
</reference>
<proteinExistence type="predicted"/>
<feature type="repeat" description="TPR" evidence="3">
    <location>
        <begin position="284"/>
        <end position="317"/>
    </location>
</feature>
<evidence type="ECO:0000256" key="2">
    <source>
        <dbReference type="ARBA" id="ARBA00022803"/>
    </source>
</evidence>
<dbReference type="PROSITE" id="PS50293">
    <property type="entry name" value="TPR_REGION"/>
    <property type="match status" value="2"/>
</dbReference>
<dbReference type="SUPFAM" id="SSF48452">
    <property type="entry name" value="TPR-like"/>
    <property type="match status" value="1"/>
</dbReference>
<dbReference type="InterPro" id="IPR013105">
    <property type="entry name" value="TPR_2"/>
</dbReference>
<feature type="repeat" description="TPR" evidence="3">
    <location>
        <begin position="352"/>
        <end position="385"/>
    </location>
</feature>
<sequence>MGDACKINKTSVEIRMQGLLRKLWRAIENFFTRLLGGQGGKGRVQAIESVPLTDTDYEFLYMQLLDGVSHGWHEGRILRFFEKLGDRGRQKDWVEWLERFGSRLQSSASLNQLLATRMIRLGELARAFPGIERIGEASYEIGYQLYTKETATLIWEYAGDDEAPGSYSQPQPPENLSYSGETSDFNGADPENPQLETLTLDELFDRLQNDPTLAGQMAEQLGIENKDAESIIDSLIAQFSPQEGKNPETAEDWFNQGLEQANLGNWSNAIADWEQALTIDPQLASAWHNRGSALAMIGNYEEALNSYDRALEITPNDHQVINARGSALYGLQRWQEALECWQQVLEADDNFYQAWYNRGSTLENLGETQAAIACYQKALGIAPDFELAQTRLEALLGQKPPEDDGNPPPDSI</sequence>
<keyword evidence="2 3" id="KW-0802">TPR repeat</keyword>
<accession>A0A0K1RZU3</accession>
<evidence type="ECO:0000313" key="5">
    <source>
        <dbReference type="EMBL" id="AKV67283.1"/>
    </source>
</evidence>
<dbReference type="GO" id="GO:0046813">
    <property type="term" value="P:receptor-mediated virion attachment to host cell"/>
    <property type="evidence" value="ECO:0007669"/>
    <property type="project" value="TreeGrafter"/>
</dbReference>
<dbReference type="InterPro" id="IPR050498">
    <property type="entry name" value="Ycf3"/>
</dbReference>
<keyword evidence="6" id="KW-1185">Reference proteome</keyword>
<dbReference type="Gene3D" id="1.25.40.10">
    <property type="entry name" value="Tetratricopeptide repeat domain"/>
    <property type="match status" value="1"/>
</dbReference>
<dbReference type="PROSITE" id="PS50005">
    <property type="entry name" value="TPR"/>
    <property type="match status" value="3"/>
</dbReference>